<name>A0A6J4HYK5_9PSEU</name>
<evidence type="ECO:0000313" key="2">
    <source>
        <dbReference type="EMBL" id="CAA9235494.1"/>
    </source>
</evidence>
<dbReference type="EMBL" id="CADCTH010000166">
    <property type="protein sequence ID" value="CAA9235494.1"/>
    <property type="molecule type" value="Genomic_DNA"/>
</dbReference>
<evidence type="ECO:0000259" key="1">
    <source>
        <dbReference type="Pfam" id="PF11716"/>
    </source>
</evidence>
<dbReference type="GO" id="GO:0046872">
    <property type="term" value="F:metal ion binding"/>
    <property type="evidence" value="ECO:0007669"/>
    <property type="project" value="InterPro"/>
</dbReference>
<dbReference type="NCBIfam" id="TIGR03083">
    <property type="entry name" value="maleylpyruvate isomerase family mycothiol-dependent enzyme"/>
    <property type="match status" value="1"/>
</dbReference>
<dbReference type="AlphaFoldDB" id="A0A6J4HYK5"/>
<dbReference type="InterPro" id="IPR017517">
    <property type="entry name" value="Maleyloyr_isom"/>
</dbReference>
<organism evidence="2">
    <name type="scientific">uncultured Actinomycetospora sp</name>
    <dbReference type="NCBI Taxonomy" id="1135996"/>
    <lineage>
        <taxon>Bacteria</taxon>
        <taxon>Bacillati</taxon>
        <taxon>Actinomycetota</taxon>
        <taxon>Actinomycetes</taxon>
        <taxon>Pseudonocardiales</taxon>
        <taxon>Pseudonocardiaceae</taxon>
        <taxon>Actinomycetospora</taxon>
        <taxon>environmental samples</taxon>
    </lineage>
</organism>
<sequence>MDTERTSRPAARVEDVPPITTPESVTLAATETARMAALLAALGPDEWRRPTDCPAWDVRAMAGHVLGMAEGFTSTRRMVAGMVAGRRRAGDGPFVDGLTAAQVERNSALDTATLVRRLEVAGPRQARWRGRDRLLRRLPMTEEVNGTPETWRMSYLVDVILTRDTWMHRVDVSRATGREPELTPEHDGRLVADVVAEWARRHGRPFVLHLTGPAGGSWVQGDGGAELTLDAVEFCRVLSGRAPGTGLLATEVPF</sequence>
<feature type="domain" description="Mycothiol-dependent maleylpyruvate isomerase metal-binding" evidence="1">
    <location>
        <begin position="29"/>
        <end position="172"/>
    </location>
</feature>
<proteinExistence type="predicted"/>
<dbReference type="Gene3D" id="1.20.120.450">
    <property type="entry name" value="dinb family like domain"/>
    <property type="match status" value="1"/>
</dbReference>
<protein>
    <recommendedName>
        <fullName evidence="1">Mycothiol-dependent maleylpyruvate isomerase metal-binding domain-containing protein</fullName>
    </recommendedName>
</protein>
<dbReference type="SUPFAM" id="SSF109854">
    <property type="entry name" value="DinB/YfiT-like putative metalloenzymes"/>
    <property type="match status" value="1"/>
</dbReference>
<gene>
    <name evidence="2" type="ORF">AVDCRST_MAG54-1236</name>
</gene>
<reference evidence="2" key="1">
    <citation type="submission" date="2020-02" db="EMBL/GenBank/DDBJ databases">
        <authorList>
            <person name="Meier V. D."/>
        </authorList>
    </citation>
    <scope>NUCLEOTIDE SEQUENCE</scope>
    <source>
        <strain evidence="2">AVDCRST_MAG54</strain>
    </source>
</reference>
<dbReference type="InterPro" id="IPR034660">
    <property type="entry name" value="DinB/YfiT-like"/>
</dbReference>
<dbReference type="Pfam" id="PF11716">
    <property type="entry name" value="MDMPI_N"/>
    <property type="match status" value="1"/>
</dbReference>
<dbReference type="InterPro" id="IPR024344">
    <property type="entry name" value="MDMPI_metal-binding"/>
</dbReference>
<accession>A0A6J4HYK5</accession>